<evidence type="ECO:0000313" key="3">
    <source>
        <dbReference type="Proteomes" id="UP000236584"/>
    </source>
</evidence>
<evidence type="ECO:0000313" key="2">
    <source>
        <dbReference type="EMBL" id="AUV81731.1"/>
    </source>
</evidence>
<keyword evidence="1" id="KW-0812">Transmembrane</keyword>
<accession>A0A2I8VIJ1</accession>
<dbReference type="AlphaFoldDB" id="A0A2I8VIJ1"/>
<feature type="transmembrane region" description="Helical" evidence="1">
    <location>
        <begin position="59"/>
        <end position="81"/>
    </location>
</feature>
<protein>
    <recommendedName>
        <fullName evidence="4">DUF5658 domain-containing protein</fullName>
    </recommendedName>
</protein>
<organism evidence="2 3">
    <name type="scientific">Salinigranum rubrum</name>
    <dbReference type="NCBI Taxonomy" id="755307"/>
    <lineage>
        <taxon>Archaea</taxon>
        <taxon>Methanobacteriati</taxon>
        <taxon>Methanobacteriota</taxon>
        <taxon>Stenosarchaea group</taxon>
        <taxon>Halobacteria</taxon>
        <taxon>Halobacteriales</taxon>
        <taxon>Haloferacaceae</taxon>
        <taxon>Salinigranum</taxon>
    </lineage>
</organism>
<dbReference type="GeneID" id="35592180"/>
<dbReference type="RefSeq" id="WP_103425419.1">
    <property type="nucleotide sequence ID" value="NZ_CP026309.1"/>
</dbReference>
<proteinExistence type="predicted"/>
<evidence type="ECO:0000256" key="1">
    <source>
        <dbReference type="SAM" id="Phobius"/>
    </source>
</evidence>
<reference evidence="2 3" key="1">
    <citation type="submission" date="2018-01" db="EMBL/GenBank/DDBJ databases">
        <title>Complete genome sequence of Salinigranum rubrum GX10T, an extremely halophilic archaeon isolated from a marine solar saltern.</title>
        <authorList>
            <person name="Han S."/>
        </authorList>
    </citation>
    <scope>NUCLEOTIDE SEQUENCE [LARGE SCALE GENOMIC DNA]</scope>
    <source>
        <strain evidence="2 3">GX10</strain>
    </source>
</reference>
<feature type="transmembrane region" description="Helical" evidence="1">
    <location>
        <begin position="93"/>
        <end position="115"/>
    </location>
</feature>
<sequence length="128" mass="13595">MTVPRTRPRARHEEYWDWLTVALFLLVTVDLLTTLGAAARFGVGTEANPLVASLLSGPLWALVVTNLVAVVAAVGGFAAVLRLLRETSPRLRAGFALTVELWLGLLVAGGLLVFANNLAVVVHGVSLL</sequence>
<feature type="transmembrane region" description="Helical" evidence="1">
    <location>
        <begin position="15"/>
        <end position="39"/>
    </location>
</feature>
<keyword evidence="1" id="KW-0472">Membrane</keyword>
<keyword evidence="3" id="KW-1185">Reference proteome</keyword>
<dbReference type="KEGG" id="srub:C2R22_08780"/>
<evidence type="ECO:0008006" key="4">
    <source>
        <dbReference type="Google" id="ProtNLM"/>
    </source>
</evidence>
<gene>
    <name evidence="2" type="ORF">C2R22_08780</name>
</gene>
<dbReference type="Proteomes" id="UP000236584">
    <property type="component" value="Chromosome"/>
</dbReference>
<name>A0A2I8VIJ1_9EURY</name>
<keyword evidence="1" id="KW-1133">Transmembrane helix</keyword>
<dbReference type="EMBL" id="CP026309">
    <property type="protein sequence ID" value="AUV81731.1"/>
    <property type="molecule type" value="Genomic_DNA"/>
</dbReference>